<accession>A0ABW8CYV2</accession>
<protein>
    <submittedName>
        <fullName evidence="1">Uncharacterized protein</fullName>
    </submittedName>
</protein>
<dbReference type="Proteomes" id="UP001614391">
    <property type="component" value="Unassembled WGS sequence"/>
</dbReference>
<dbReference type="EMBL" id="JBITYT010000012">
    <property type="protein sequence ID" value="MFI9122772.1"/>
    <property type="molecule type" value="Genomic_DNA"/>
</dbReference>
<sequence length="77" mass="8121">MTDAITSTTSFADSDLRGSLLQFTEQARTANQALVDLLSAIARRKGGHHRADRTGLAAGPAPPSIVSIPGTLKIHRL</sequence>
<evidence type="ECO:0000313" key="1">
    <source>
        <dbReference type="EMBL" id="MFI9122772.1"/>
    </source>
</evidence>
<evidence type="ECO:0000313" key="2">
    <source>
        <dbReference type="Proteomes" id="UP001614391"/>
    </source>
</evidence>
<organism evidence="1 2">
    <name type="scientific">Streptomyces bikiniensis</name>
    <dbReference type="NCBI Taxonomy" id="1896"/>
    <lineage>
        <taxon>Bacteria</taxon>
        <taxon>Bacillati</taxon>
        <taxon>Actinomycetota</taxon>
        <taxon>Actinomycetes</taxon>
        <taxon>Kitasatosporales</taxon>
        <taxon>Streptomycetaceae</taxon>
        <taxon>Streptomyces</taxon>
    </lineage>
</organism>
<keyword evidence="2" id="KW-1185">Reference proteome</keyword>
<dbReference type="RefSeq" id="WP_399619174.1">
    <property type="nucleotide sequence ID" value="NZ_JBITYT010000012.1"/>
</dbReference>
<reference evidence="1 2" key="1">
    <citation type="submission" date="2024-10" db="EMBL/GenBank/DDBJ databases">
        <title>The Natural Products Discovery Center: Release of the First 8490 Sequenced Strains for Exploring Actinobacteria Biosynthetic Diversity.</title>
        <authorList>
            <person name="Kalkreuter E."/>
            <person name="Kautsar S.A."/>
            <person name="Yang D."/>
            <person name="Bader C.D."/>
            <person name="Teijaro C.N."/>
            <person name="Fluegel L."/>
            <person name="Davis C.M."/>
            <person name="Simpson J.R."/>
            <person name="Lauterbach L."/>
            <person name="Steele A.D."/>
            <person name="Gui C."/>
            <person name="Meng S."/>
            <person name="Li G."/>
            <person name="Viehrig K."/>
            <person name="Ye F."/>
            <person name="Su P."/>
            <person name="Kiefer A.F."/>
            <person name="Nichols A."/>
            <person name="Cepeda A.J."/>
            <person name="Yan W."/>
            <person name="Fan B."/>
            <person name="Jiang Y."/>
            <person name="Adhikari A."/>
            <person name="Zheng C.-J."/>
            <person name="Schuster L."/>
            <person name="Cowan T.M."/>
            <person name="Smanski M.J."/>
            <person name="Chevrette M.G."/>
            <person name="De Carvalho L.P.S."/>
            <person name="Shen B."/>
        </authorList>
    </citation>
    <scope>NUCLEOTIDE SEQUENCE [LARGE SCALE GENOMIC DNA]</scope>
    <source>
        <strain evidence="1 2">NPDC053346</strain>
    </source>
</reference>
<comment type="caution">
    <text evidence="1">The sequence shown here is derived from an EMBL/GenBank/DDBJ whole genome shotgun (WGS) entry which is preliminary data.</text>
</comment>
<gene>
    <name evidence="1" type="ORF">ACIGW0_25850</name>
</gene>
<proteinExistence type="predicted"/>
<name>A0ABW8CYV2_STRBI</name>